<name>A0A836CNG9_9STRA</name>
<keyword evidence="2" id="KW-1185">Reference proteome</keyword>
<gene>
    <name evidence="1" type="ORF">JKP88DRAFT_232908</name>
</gene>
<protein>
    <submittedName>
        <fullName evidence="1">Uncharacterized protein</fullName>
    </submittedName>
</protein>
<dbReference type="EMBL" id="JAFCMP010000044">
    <property type="protein sequence ID" value="KAG5189836.1"/>
    <property type="molecule type" value="Genomic_DNA"/>
</dbReference>
<comment type="caution">
    <text evidence="1">The sequence shown here is derived from an EMBL/GenBank/DDBJ whole genome shotgun (WGS) entry which is preliminary data.</text>
</comment>
<organism evidence="1 2">
    <name type="scientific">Tribonema minus</name>
    <dbReference type="NCBI Taxonomy" id="303371"/>
    <lineage>
        <taxon>Eukaryota</taxon>
        <taxon>Sar</taxon>
        <taxon>Stramenopiles</taxon>
        <taxon>Ochrophyta</taxon>
        <taxon>PX clade</taxon>
        <taxon>Xanthophyceae</taxon>
        <taxon>Tribonematales</taxon>
        <taxon>Tribonemataceae</taxon>
        <taxon>Tribonema</taxon>
    </lineage>
</organism>
<sequence>MNALFTKIINHFASEMITKRLAQSKTFQDMALKTHQHVQKGRGAINDPKLQQELYKEASKVASQVVSKEAVSQKASSFGQTLSRFRRALGEEINKDINKR</sequence>
<dbReference type="AlphaFoldDB" id="A0A836CNG9"/>
<accession>A0A836CNG9</accession>
<evidence type="ECO:0000313" key="1">
    <source>
        <dbReference type="EMBL" id="KAG5189836.1"/>
    </source>
</evidence>
<dbReference type="OrthoDB" id="2101583at2759"/>
<proteinExistence type="predicted"/>
<evidence type="ECO:0000313" key="2">
    <source>
        <dbReference type="Proteomes" id="UP000664859"/>
    </source>
</evidence>
<dbReference type="Proteomes" id="UP000664859">
    <property type="component" value="Unassembled WGS sequence"/>
</dbReference>
<reference evidence="1" key="1">
    <citation type="submission" date="2021-02" db="EMBL/GenBank/DDBJ databases">
        <title>First Annotated Genome of the Yellow-green Alga Tribonema minus.</title>
        <authorList>
            <person name="Mahan K.M."/>
        </authorList>
    </citation>
    <scope>NUCLEOTIDE SEQUENCE</scope>
    <source>
        <strain evidence="1">UTEX B ZZ1240</strain>
    </source>
</reference>